<name>W7ABY2_PLAVN</name>
<feature type="compositionally biased region" description="Basic and acidic residues" evidence="1">
    <location>
        <begin position="286"/>
        <end position="297"/>
    </location>
</feature>
<proteinExistence type="predicted"/>
<protein>
    <recommendedName>
        <fullName evidence="4">PIR protein CIR protein</fullName>
    </recommendedName>
</protein>
<dbReference type="EMBL" id="KI965403">
    <property type="protein sequence ID" value="EUD70732.1"/>
    <property type="molecule type" value="Genomic_DNA"/>
</dbReference>
<evidence type="ECO:0000313" key="2">
    <source>
        <dbReference type="EMBL" id="EUD70732.1"/>
    </source>
</evidence>
<evidence type="ECO:0000256" key="1">
    <source>
        <dbReference type="SAM" id="MobiDB-lite"/>
    </source>
</evidence>
<evidence type="ECO:0008006" key="4">
    <source>
        <dbReference type="Google" id="ProtNLM"/>
    </source>
</evidence>
<accession>W7ABY2</accession>
<feature type="compositionally biased region" description="Low complexity" evidence="1">
    <location>
        <begin position="274"/>
        <end position="285"/>
    </location>
</feature>
<dbReference type="AlphaFoldDB" id="W7ABY2"/>
<dbReference type="Proteomes" id="UP000030659">
    <property type="component" value="Unassembled WGS sequence"/>
</dbReference>
<organism evidence="2 3">
    <name type="scientific">Plasmodium vinckei petteri</name>
    <dbReference type="NCBI Taxonomy" id="138298"/>
    <lineage>
        <taxon>Eukaryota</taxon>
        <taxon>Sar</taxon>
        <taxon>Alveolata</taxon>
        <taxon>Apicomplexa</taxon>
        <taxon>Aconoidasida</taxon>
        <taxon>Haemosporida</taxon>
        <taxon>Plasmodiidae</taxon>
        <taxon>Plasmodium</taxon>
        <taxon>Plasmodium (Vinckeia)</taxon>
    </lineage>
</organism>
<sequence length="297" mass="34217">MDEKTCKLFLEADKLFRGNQADTTKINKLPSIKEHFPKNKPCKNNMQGDKLFKTHNRGKGKGKKNDITLNLAYNKYLEKHRGNFNYWILLYNINGLKEANLEYMHKFYKLLNYICKTTVDYKKYGAKSKSLIQYSTESSNQYMFLYENVSKCNSYIHLLGKLKKMYNFRASAITQNITDKNLSANLQTLTKKDKADLDIVANVKEFHFNDTGYRLQYNDDIFTTLENDKIQRKKTYEETKGIYITLGLQLKNYGGQIASKKLVPGNKGATPNITSSESTSETDTLTDTKGKLGESQD</sequence>
<evidence type="ECO:0000313" key="3">
    <source>
        <dbReference type="Proteomes" id="UP000030659"/>
    </source>
</evidence>
<reference evidence="2 3" key="1">
    <citation type="submission" date="2013-02" db="EMBL/GenBank/DDBJ databases">
        <title>The Genome Sequence of Plasmodium vinckei petteri CR.</title>
        <authorList>
            <consortium name="The Broad Institute Genome Sequencing Platform"/>
            <consortium name="The Broad Institute Genome Sequencing Center for Infectious Disease"/>
            <person name="Neafsey D."/>
            <person name="Cheeseman I."/>
            <person name="Volkman S."/>
            <person name="Adams J."/>
            <person name="Walker B."/>
            <person name="Young S.K."/>
            <person name="Zeng Q."/>
            <person name="Gargeya S."/>
            <person name="Fitzgerald M."/>
            <person name="Haas B."/>
            <person name="Abouelleil A."/>
            <person name="Alvarado L."/>
            <person name="Arachchi H.M."/>
            <person name="Berlin A.M."/>
            <person name="Chapman S.B."/>
            <person name="Dewar J."/>
            <person name="Goldberg J."/>
            <person name="Griggs A."/>
            <person name="Gujja S."/>
            <person name="Hansen M."/>
            <person name="Howarth C."/>
            <person name="Imamovic A."/>
            <person name="Larimer J."/>
            <person name="McCowan C."/>
            <person name="Murphy C."/>
            <person name="Neiman D."/>
            <person name="Pearson M."/>
            <person name="Priest M."/>
            <person name="Roberts A."/>
            <person name="Saif S."/>
            <person name="Shea T."/>
            <person name="Sisk P."/>
            <person name="Sykes S."/>
            <person name="Wortman J."/>
            <person name="Nusbaum C."/>
            <person name="Birren B."/>
        </authorList>
    </citation>
    <scope>NUCLEOTIDE SEQUENCE [LARGE SCALE GENOMIC DNA]</scope>
    <source>
        <strain evidence="2 3">CR</strain>
    </source>
</reference>
<feature type="region of interest" description="Disordered" evidence="1">
    <location>
        <begin position="261"/>
        <end position="297"/>
    </location>
</feature>
<gene>
    <name evidence="2" type="ORF">YYG_03854</name>
</gene>